<feature type="region of interest" description="Disordered" evidence="1">
    <location>
        <begin position="1"/>
        <end position="24"/>
    </location>
</feature>
<dbReference type="AlphaFoldDB" id="A0A1G2KQ83"/>
<protein>
    <submittedName>
        <fullName evidence="2">Uncharacterized protein</fullName>
    </submittedName>
</protein>
<name>A0A1G2KQ83_9BACT</name>
<dbReference type="Proteomes" id="UP000178710">
    <property type="component" value="Unassembled WGS sequence"/>
</dbReference>
<gene>
    <name evidence="2" type="ORF">A3C12_02980</name>
</gene>
<organism evidence="2 3">
    <name type="scientific">Candidatus Sungbacteria bacterium RIFCSPHIGHO2_02_FULL_49_20</name>
    <dbReference type="NCBI Taxonomy" id="1802272"/>
    <lineage>
        <taxon>Bacteria</taxon>
        <taxon>Candidatus Sungiibacteriota</taxon>
    </lineage>
</organism>
<sequence length="84" mass="9606">MALPPRPHKQRDSSAFGETARINEEPLARGREALFGFALGALHRPACQPPAFLSKDDQNQTKDNPQPEIRQKIEAHKRHNFFYL</sequence>
<feature type="region of interest" description="Disordered" evidence="1">
    <location>
        <begin position="48"/>
        <end position="74"/>
    </location>
</feature>
<proteinExistence type="predicted"/>
<evidence type="ECO:0000256" key="1">
    <source>
        <dbReference type="SAM" id="MobiDB-lite"/>
    </source>
</evidence>
<evidence type="ECO:0000313" key="3">
    <source>
        <dbReference type="Proteomes" id="UP000178710"/>
    </source>
</evidence>
<evidence type="ECO:0000313" key="2">
    <source>
        <dbReference type="EMBL" id="OHA01424.1"/>
    </source>
</evidence>
<accession>A0A1G2KQ83</accession>
<dbReference type="EMBL" id="MHQK01000027">
    <property type="protein sequence ID" value="OHA01424.1"/>
    <property type="molecule type" value="Genomic_DNA"/>
</dbReference>
<comment type="caution">
    <text evidence="2">The sequence shown here is derived from an EMBL/GenBank/DDBJ whole genome shotgun (WGS) entry which is preliminary data.</text>
</comment>
<reference evidence="2 3" key="1">
    <citation type="journal article" date="2016" name="Nat. Commun.">
        <title>Thousands of microbial genomes shed light on interconnected biogeochemical processes in an aquifer system.</title>
        <authorList>
            <person name="Anantharaman K."/>
            <person name="Brown C.T."/>
            <person name="Hug L.A."/>
            <person name="Sharon I."/>
            <person name="Castelle C.J."/>
            <person name="Probst A.J."/>
            <person name="Thomas B.C."/>
            <person name="Singh A."/>
            <person name="Wilkins M.J."/>
            <person name="Karaoz U."/>
            <person name="Brodie E.L."/>
            <person name="Williams K.H."/>
            <person name="Hubbard S.S."/>
            <person name="Banfield J.F."/>
        </authorList>
    </citation>
    <scope>NUCLEOTIDE SEQUENCE [LARGE SCALE GENOMIC DNA]</scope>
</reference>